<dbReference type="GO" id="GO:0005886">
    <property type="term" value="C:plasma membrane"/>
    <property type="evidence" value="ECO:0007669"/>
    <property type="project" value="TreeGrafter"/>
</dbReference>
<gene>
    <name evidence="4" type="ORF">RchiOBHm_Chr1g0383981</name>
</gene>
<dbReference type="Proteomes" id="UP000238479">
    <property type="component" value="Chromosome 1"/>
</dbReference>
<dbReference type="SUPFAM" id="SSF56112">
    <property type="entry name" value="Protein kinase-like (PK-like)"/>
    <property type="match status" value="1"/>
</dbReference>
<reference evidence="4 5" key="1">
    <citation type="journal article" date="2018" name="Nat. Genet.">
        <title>The Rosa genome provides new insights in the design of modern roses.</title>
        <authorList>
            <person name="Bendahmane M."/>
        </authorList>
    </citation>
    <scope>NUCLEOTIDE SEQUENCE [LARGE SCALE GENOMIC DNA]</scope>
    <source>
        <strain evidence="5">cv. Old Blush</strain>
    </source>
</reference>
<evidence type="ECO:0000313" key="5">
    <source>
        <dbReference type="Proteomes" id="UP000238479"/>
    </source>
</evidence>
<name>A0A2P6SPT6_ROSCH</name>
<dbReference type="AlphaFoldDB" id="A0A2P6SPT6"/>
<keyword evidence="2" id="KW-0067">ATP-binding</keyword>
<comment type="caution">
    <text evidence="4">The sequence shown here is derived from an EMBL/GenBank/DDBJ whole genome shotgun (WGS) entry which is preliminary data.</text>
</comment>
<dbReference type="Gene3D" id="1.10.510.10">
    <property type="entry name" value="Transferase(Phosphotransferase) domain 1"/>
    <property type="match status" value="1"/>
</dbReference>
<dbReference type="EMBL" id="PDCK01000039">
    <property type="protein sequence ID" value="PRQ60686.1"/>
    <property type="molecule type" value="Genomic_DNA"/>
</dbReference>
<dbReference type="PANTHER" id="PTHR27005:SF468">
    <property type="entry name" value="OS01G0310500 PROTEIN"/>
    <property type="match status" value="1"/>
</dbReference>
<evidence type="ECO:0000256" key="2">
    <source>
        <dbReference type="ARBA" id="ARBA00022840"/>
    </source>
</evidence>
<dbReference type="GO" id="GO:0004674">
    <property type="term" value="F:protein serine/threonine kinase activity"/>
    <property type="evidence" value="ECO:0007669"/>
    <property type="project" value="TreeGrafter"/>
</dbReference>
<dbReference type="Pfam" id="PF07714">
    <property type="entry name" value="PK_Tyr_Ser-Thr"/>
    <property type="match status" value="1"/>
</dbReference>
<proteinExistence type="predicted"/>
<dbReference type="OMA" id="QRIMTSH"/>
<dbReference type="PROSITE" id="PS50011">
    <property type="entry name" value="PROTEIN_KINASE_DOM"/>
    <property type="match status" value="1"/>
</dbReference>
<sequence length="238" mass="26687">MLACNRAGLCICCSFLVFGFTGIVNSIKKQNSVMLKSEFFKKNGRLLLKQHIDASQYGSTMICTAEELQMATEFYKKKHFFGPGGDGGSTVYDKGFLVEEPQVEHFMNDIIALTKIGHRNLRTLGYLDPEYLVTGQLTDKSDVYSFGVVLLEILTGEMSVCFKRPESQRIMTSHFVLSMEQNCISLILAPQSVVNEGNREQVRAVAELAKRCLKLSSAERPAMEEVAKELKLLYEEST</sequence>
<dbReference type="PANTHER" id="PTHR27005">
    <property type="entry name" value="WALL-ASSOCIATED RECEPTOR KINASE-LIKE 21"/>
    <property type="match status" value="1"/>
</dbReference>
<evidence type="ECO:0000256" key="1">
    <source>
        <dbReference type="ARBA" id="ARBA00022741"/>
    </source>
</evidence>
<dbReference type="Gramene" id="PRQ60686">
    <property type="protein sequence ID" value="PRQ60686"/>
    <property type="gene ID" value="RchiOBHm_Chr1g0383981"/>
</dbReference>
<evidence type="ECO:0000313" key="4">
    <source>
        <dbReference type="EMBL" id="PRQ60686.1"/>
    </source>
</evidence>
<evidence type="ECO:0000259" key="3">
    <source>
        <dbReference type="PROSITE" id="PS50011"/>
    </source>
</evidence>
<organism evidence="4 5">
    <name type="scientific">Rosa chinensis</name>
    <name type="common">China rose</name>
    <dbReference type="NCBI Taxonomy" id="74649"/>
    <lineage>
        <taxon>Eukaryota</taxon>
        <taxon>Viridiplantae</taxon>
        <taxon>Streptophyta</taxon>
        <taxon>Embryophyta</taxon>
        <taxon>Tracheophyta</taxon>
        <taxon>Spermatophyta</taxon>
        <taxon>Magnoliopsida</taxon>
        <taxon>eudicotyledons</taxon>
        <taxon>Gunneridae</taxon>
        <taxon>Pentapetalae</taxon>
        <taxon>rosids</taxon>
        <taxon>fabids</taxon>
        <taxon>Rosales</taxon>
        <taxon>Rosaceae</taxon>
        <taxon>Rosoideae</taxon>
        <taxon>Rosoideae incertae sedis</taxon>
        <taxon>Rosa</taxon>
    </lineage>
</organism>
<keyword evidence="4" id="KW-0808">Transferase</keyword>
<dbReference type="GO" id="GO:0005524">
    <property type="term" value="F:ATP binding"/>
    <property type="evidence" value="ECO:0007669"/>
    <property type="project" value="UniProtKB-KW"/>
</dbReference>
<accession>A0A2P6SPT6</accession>
<keyword evidence="1" id="KW-0547">Nucleotide-binding</keyword>
<protein>
    <recommendedName>
        <fullName evidence="3">Protein kinase domain-containing protein</fullName>
    </recommendedName>
</protein>
<dbReference type="InterPro" id="IPR045274">
    <property type="entry name" value="WAK-like"/>
</dbReference>
<dbReference type="InterPro" id="IPR001245">
    <property type="entry name" value="Ser-Thr/Tyr_kinase_cat_dom"/>
</dbReference>
<dbReference type="InterPro" id="IPR000719">
    <property type="entry name" value="Prot_kinase_dom"/>
</dbReference>
<feature type="domain" description="Protein kinase" evidence="3">
    <location>
        <begin position="1"/>
        <end position="233"/>
    </location>
</feature>
<dbReference type="InterPro" id="IPR011009">
    <property type="entry name" value="Kinase-like_dom_sf"/>
</dbReference>
<keyword evidence="5" id="KW-1185">Reference proteome</keyword>
<dbReference type="GO" id="GO:0007166">
    <property type="term" value="P:cell surface receptor signaling pathway"/>
    <property type="evidence" value="ECO:0007669"/>
    <property type="project" value="InterPro"/>
</dbReference>